<accession>A0A9D4N1P4</accession>
<name>A0A9D4N1P4_DREPO</name>
<dbReference type="Proteomes" id="UP000828390">
    <property type="component" value="Unassembled WGS sequence"/>
</dbReference>
<dbReference type="AlphaFoldDB" id="A0A9D4N1P4"/>
<gene>
    <name evidence="2" type="ORF">DPMN_012059</name>
</gene>
<reference evidence="2" key="1">
    <citation type="journal article" date="2019" name="bioRxiv">
        <title>The Genome of the Zebra Mussel, Dreissena polymorpha: A Resource for Invasive Species Research.</title>
        <authorList>
            <person name="McCartney M.A."/>
            <person name="Auch B."/>
            <person name="Kono T."/>
            <person name="Mallez S."/>
            <person name="Zhang Y."/>
            <person name="Obille A."/>
            <person name="Becker A."/>
            <person name="Abrahante J.E."/>
            <person name="Garbe J."/>
            <person name="Badalamenti J.P."/>
            <person name="Herman A."/>
            <person name="Mangelson H."/>
            <person name="Liachko I."/>
            <person name="Sullivan S."/>
            <person name="Sone E.D."/>
            <person name="Koren S."/>
            <person name="Silverstein K.A.T."/>
            <person name="Beckman K.B."/>
            <person name="Gohl D.M."/>
        </authorList>
    </citation>
    <scope>NUCLEOTIDE SEQUENCE</scope>
    <source>
        <strain evidence="2">Duluth1</strain>
        <tissue evidence="2">Whole animal</tissue>
    </source>
</reference>
<protein>
    <submittedName>
        <fullName evidence="2">Uncharacterized protein</fullName>
    </submittedName>
</protein>
<proteinExistence type="predicted"/>
<evidence type="ECO:0000256" key="1">
    <source>
        <dbReference type="SAM" id="MobiDB-lite"/>
    </source>
</evidence>
<keyword evidence="3" id="KW-1185">Reference proteome</keyword>
<evidence type="ECO:0000313" key="3">
    <source>
        <dbReference type="Proteomes" id="UP000828390"/>
    </source>
</evidence>
<reference evidence="2" key="2">
    <citation type="submission" date="2020-11" db="EMBL/GenBank/DDBJ databases">
        <authorList>
            <person name="McCartney M.A."/>
            <person name="Auch B."/>
            <person name="Kono T."/>
            <person name="Mallez S."/>
            <person name="Becker A."/>
            <person name="Gohl D.M."/>
            <person name="Silverstein K.A.T."/>
            <person name="Koren S."/>
            <person name="Bechman K.B."/>
            <person name="Herman A."/>
            <person name="Abrahante J.E."/>
            <person name="Garbe J."/>
        </authorList>
    </citation>
    <scope>NUCLEOTIDE SEQUENCE</scope>
    <source>
        <strain evidence="2">Duluth1</strain>
        <tissue evidence="2">Whole animal</tissue>
    </source>
</reference>
<feature type="region of interest" description="Disordered" evidence="1">
    <location>
        <begin position="1"/>
        <end position="33"/>
    </location>
</feature>
<feature type="compositionally biased region" description="Basic and acidic residues" evidence="1">
    <location>
        <begin position="22"/>
        <end position="33"/>
    </location>
</feature>
<organism evidence="2 3">
    <name type="scientific">Dreissena polymorpha</name>
    <name type="common">Zebra mussel</name>
    <name type="synonym">Mytilus polymorpha</name>
    <dbReference type="NCBI Taxonomy" id="45954"/>
    <lineage>
        <taxon>Eukaryota</taxon>
        <taxon>Metazoa</taxon>
        <taxon>Spiralia</taxon>
        <taxon>Lophotrochozoa</taxon>
        <taxon>Mollusca</taxon>
        <taxon>Bivalvia</taxon>
        <taxon>Autobranchia</taxon>
        <taxon>Heteroconchia</taxon>
        <taxon>Euheterodonta</taxon>
        <taxon>Imparidentia</taxon>
        <taxon>Neoheterodontei</taxon>
        <taxon>Myida</taxon>
        <taxon>Dreissenoidea</taxon>
        <taxon>Dreissenidae</taxon>
        <taxon>Dreissena</taxon>
    </lineage>
</organism>
<feature type="non-terminal residue" evidence="2">
    <location>
        <position position="1"/>
    </location>
</feature>
<evidence type="ECO:0000313" key="2">
    <source>
        <dbReference type="EMBL" id="KAH3888037.1"/>
    </source>
</evidence>
<dbReference type="EMBL" id="JAIWYP010000001">
    <property type="protein sequence ID" value="KAH3888037.1"/>
    <property type="molecule type" value="Genomic_DNA"/>
</dbReference>
<comment type="caution">
    <text evidence="2">The sequence shown here is derived from an EMBL/GenBank/DDBJ whole genome shotgun (WGS) entry which is preliminary data.</text>
</comment>
<sequence>MSCYSGLDRPSEVHTTPQTPRDPNHLPLRADVDAKGLPKHTMHISPRETPKMKIFVADSKCLFLVNVRITTSQRLKCHLAVSYLVPVPNLSINLKEDGNQASFAFINDNQR</sequence>